<evidence type="ECO:0000313" key="2">
    <source>
        <dbReference type="EMBL" id="MFB6392525.1"/>
    </source>
</evidence>
<sequence length="191" mass="21827">MGRYTEDALRDVIARYEASKDEALARRDSQLRAFHADGWRPVDLQRVTGYSRETIRQALHPEARRAANHSRRKTSAADPRPPEDYVPYGARKPYVVADTLDDLRGPTEGTVTLPRHLDWSGDPAYDLDRPARLAAMYKTVLNEASTVQDLRTWIDGKVLVRLWPQLWLPPRLRQLWERRFPELAATGAAAA</sequence>
<accession>A0ABV5CKJ5</accession>
<dbReference type="RefSeq" id="WP_375733250.1">
    <property type="nucleotide sequence ID" value="NZ_JBCGDC010000010.1"/>
</dbReference>
<proteinExistence type="predicted"/>
<name>A0ABV5CKJ5_9ACTN</name>
<evidence type="ECO:0000313" key="3">
    <source>
        <dbReference type="Proteomes" id="UP001582793"/>
    </source>
</evidence>
<keyword evidence="3" id="KW-1185">Reference proteome</keyword>
<dbReference type="EMBL" id="JBCGDC010000010">
    <property type="protein sequence ID" value="MFB6392525.1"/>
    <property type="molecule type" value="Genomic_DNA"/>
</dbReference>
<gene>
    <name evidence="2" type="ORF">AAFH96_05335</name>
</gene>
<evidence type="ECO:0000256" key="1">
    <source>
        <dbReference type="SAM" id="MobiDB-lite"/>
    </source>
</evidence>
<organism evidence="2 3">
    <name type="scientific">Polymorphospora lycopeni</name>
    <dbReference type="NCBI Taxonomy" id="3140240"/>
    <lineage>
        <taxon>Bacteria</taxon>
        <taxon>Bacillati</taxon>
        <taxon>Actinomycetota</taxon>
        <taxon>Actinomycetes</taxon>
        <taxon>Micromonosporales</taxon>
        <taxon>Micromonosporaceae</taxon>
        <taxon>Polymorphospora</taxon>
    </lineage>
</organism>
<reference evidence="2 3" key="1">
    <citation type="submission" date="2024-04" db="EMBL/GenBank/DDBJ databases">
        <title>Polymorphospora sp. isolated from Baiyangdian Lake in Xiong'an New Area.</title>
        <authorList>
            <person name="Zhang X."/>
            <person name="Liu J."/>
        </authorList>
    </citation>
    <scope>NUCLEOTIDE SEQUENCE [LARGE SCALE GENOMIC DNA]</scope>
    <source>
        <strain evidence="2 3">2-325</strain>
    </source>
</reference>
<protein>
    <recommendedName>
        <fullName evidence="4">Transcriptional regulator</fullName>
    </recommendedName>
</protein>
<dbReference type="Proteomes" id="UP001582793">
    <property type="component" value="Unassembled WGS sequence"/>
</dbReference>
<comment type="caution">
    <text evidence="2">The sequence shown here is derived from an EMBL/GenBank/DDBJ whole genome shotgun (WGS) entry which is preliminary data.</text>
</comment>
<feature type="region of interest" description="Disordered" evidence="1">
    <location>
        <begin position="62"/>
        <end position="88"/>
    </location>
</feature>
<evidence type="ECO:0008006" key="4">
    <source>
        <dbReference type="Google" id="ProtNLM"/>
    </source>
</evidence>